<dbReference type="Proteomes" id="UP000663869">
    <property type="component" value="Unassembled WGS sequence"/>
</dbReference>
<evidence type="ECO:0000313" key="5">
    <source>
        <dbReference type="EMBL" id="CAF4541980.1"/>
    </source>
</evidence>
<reference evidence="4" key="1">
    <citation type="submission" date="2021-02" db="EMBL/GenBank/DDBJ databases">
        <authorList>
            <person name="Nowell W R."/>
        </authorList>
    </citation>
    <scope>NUCLEOTIDE SEQUENCE</scope>
</reference>
<dbReference type="Proteomes" id="UP000663862">
    <property type="component" value="Unassembled WGS sequence"/>
</dbReference>
<evidence type="ECO:0000313" key="2">
    <source>
        <dbReference type="EMBL" id="CAF3504884.1"/>
    </source>
</evidence>
<dbReference type="PANTHER" id="PTHR30612:SF0">
    <property type="entry name" value="CHLOROPLAST PROTEIN-TRANSPORTING ATPASE"/>
    <property type="match status" value="1"/>
</dbReference>
<dbReference type="GO" id="GO:0006886">
    <property type="term" value="P:intracellular protein transport"/>
    <property type="evidence" value="ECO:0007669"/>
    <property type="project" value="InterPro"/>
</dbReference>
<dbReference type="GO" id="GO:0005524">
    <property type="term" value="F:ATP binding"/>
    <property type="evidence" value="ECO:0007669"/>
    <property type="project" value="InterPro"/>
</dbReference>
<dbReference type="InterPro" id="IPR027417">
    <property type="entry name" value="P-loop_NTPase"/>
</dbReference>
<evidence type="ECO:0000313" key="7">
    <source>
        <dbReference type="Proteomes" id="UP000663873"/>
    </source>
</evidence>
<protein>
    <submittedName>
        <fullName evidence="4">Uncharacterized protein</fullName>
    </submittedName>
</protein>
<gene>
    <name evidence="1" type="ORF">FME351_LOCUS11298</name>
    <name evidence="2" type="ORF">GRG538_LOCUS17825</name>
    <name evidence="5" type="ORF">QYT958_LOCUS7671</name>
    <name evidence="4" type="ORF">TSG867_LOCUS11236</name>
    <name evidence="3" type="ORF">UJA718_LOCUS6714</name>
</gene>
<dbReference type="PANTHER" id="PTHR30612">
    <property type="entry name" value="SECA INNER MEMBRANE COMPONENT OF SEC PROTEIN SECRETION SYSTEM"/>
    <property type="match status" value="1"/>
</dbReference>
<dbReference type="EMBL" id="CAJOBR010000742">
    <property type="protein sequence ID" value="CAF4541980.1"/>
    <property type="molecule type" value="Genomic_DNA"/>
</dbReference>
<evidence type="ECO:0000313" key="3">
    <source>
        <dbReference type="EMBL" id="CAF4203751.1"/>
    </source>
</evidence>
<dbReference type="InterPro" id="IPR000185">
    <property type="entry name" value="SecA"/>
</dbReference>
<name>A0A820MRJ6_9BILA</name>
<keyword evidence="7" id="KW-1185">Reference proteome</keyword>
<dbReference type="Gene3D" id="3.40.50.300">
    <property type="entry name" value="P-loop containing nucleotide triphosphate hydrolases"/>
    <property type="match status" value="2"/>
</dbReference>
<dbReference type="EMBL" id="CAJOBP010000640">
    <property type="protein sequence ID" value="CAF4203751.1"/>
    <property type="molecule type" value="Genomic_DNA"/>
</dbReference>
<sequence length="245" mass="29292">MVWTQGDIQQWTDKLREEKRSDQEYFDWDRDYLPKMMAIIVRAVELYCGYHMRNIQLIVLAIVLESHSREKGRLDNISTDEEKSLIVTILATAQALIRYSIKQLNKRWTNGLHQFLQLKHFEKLNEESLKAVCMSNMNFFKFYEHLNGMTETIGDQEEREVLNLEYGVDCFELPRFKKYRFQYEKSKECVCASKDDWCEQIIADINEKMDAKRLVSHEEKDEIEKKMKKESDNLLVEVQKVLKKN</sequence>
<evidence type="ECO:0000313" key="4">
    <source>
        <dbReference type="EMBL" id="CAF4376039.1"/>
    </source>
</evidence>
<evidence type="ECO:0000313" key="1">
    <source>
        <dbReference type="EMBL" id="CAF3425265.1"/>
    </source>
</evidence>
<dbReference type="AlphaFoldDB" id="A0A820MRJ6"/>
<organism evidence="4 6">
    <name type="scientific">Rotaria socialis</name>
    <dbReference type="NCBI Taxonomy" id="392032"/>
    <lineage>
        <taxon>Eukaryota</taxon>
        <taxon>Metazoa</taxon>
        <taxon>Spiralia</taxon>
        <taxon>Gnathifera</taxon>
        <taxon>Rotifera</taxon>
        <taxon>Eurotatoria</taxon>
        <taxon>Bdelloidea</taxon>
        <taxon>Philodinida</taxon>
        <taxon>Philodinidae</taxon>
        <taxon>Rotaria</taxon>
    </lineage>
</organism>
<evidence type="ECO:0000313" key="6">
    <source>
        <dbReference type="Proteomes" id="UP000663862"/>
    </source>
</evidence>
<dbReference type="Proteomes" id="UP000663848">
    <property type="component" value="Unassembled WGS sequence"/>
</dbReference>
<dbReference type="Gene3D" id="3.90.1440.10">
    <property type="entry name" value="SecA, preprotein cross-linking domain"/>
    <property type="match status" value="1"/>
</dbReference>
<comment type="caution">
    <text evidence="4">The sequence shown here is derived from an EMBL/GenBank/DDBJ whole genome shotgun (WGS) entry which is preliminary data.</text>
</comment>
<proteinExistence type="predicted"/>
<dbReference type="Proteomes" id="UP000663873">
    <property type="component" value="Unassembled WGS sequence"/>
</dbReference>
<dbReference type="EMBL" id="CAJNYU010001291">
    <property type="protein sequence ID" value="CAF3425265.1"/>
    <property type="molecule type" value="Genomic_DNA"/>
</dbReference>
<dbReference type="GO" id="GO:0006605">
    <property type="term" value="P:protein targeting"/>
    <property type="evidence" value="ECO:0007669"/>
    <property type="project" value="InterPro"/>
</dbReference>
<dbReference type="EMBL" id="CAJOBQ010000536">
    <property type="protein sequence ID" value="CAF4376039.1"/>
    <property type="molecule type" value="Genomic_DNA"/>
</dbReference>
<dbReference type="Proteomes" id="UP000663872">
    <property type="component" value="Unassembled WGS sequence"/>
</dbReference>
<dbReference type="EMBL" id="CAJNYT010002938">
    <property type="protein sequence ID" value="CAF3504884.1"/>
    <property type="molecule type" value="Genomic_DNA"/>
</dbReference>
<accession>A0A820MRJ6</accession>